<dbReference type="Gene3D" id="3.90.550.10">
    <property type="entry name" value="Spore Coat Polysaccharide Biosynthesis Protein SpsA, Chain A"/>
    <property type="match status" value="1"/>
</dbReference>
<reference evidence="2" key="1">
    <citation type="submission" date="2017-04" db="EMBL/GenBank/DDBJ databases">
        <title>Genome deletions in a multicellular cyanobacterial endosymbiont for morphological adaptation in marine diatoms.</title>
        <authorList>
            <person name="Wang Y."/>
            <person name="Gao H."/>
            <person name="Li R."/>
            <person name="Xu X."/>
        </authorList>
    </citation>
    <scope>NUCLEOTIDE SEQUENCE</scope>
    <source>
        <strain evidence="2">FACHB 800</strain>
    </source>
</reference>
<keyword evidence="3" id="KW-1185">Reference proteome</keyword>
<dbReference type="Proteomes" id="UP000683511">
    <property type="component" value="Chromosome"/>
</dbReference>
<evidence type="ECO:0000313" key="2">
    <source>
        <dbReference type="EMBL" id="QXE23597.1"/>
    </source>
</evidence>
<keyword evidence="2" id="KW-0808">Transferase</keyword>
<accession>A0A975T8V6</accession>
<dbReference type="InterPro" id="IPR001173">
    <property type="entry name" value="Glyco_trans_2-like"/>
</dbReference>
<dbReference type="GO" id="GO:0016758">
    <property type="term" value="F:hexosyltransferase activity"/>
    <property type="evidence" value="ECO:0007669"/>
    <property type="project" value="UniProtKB-ARBA"/>
</dbReference>
<dbReference type="EMBL" id="CP021056">
    <property type="protein sequence ID" value="QXE23597.1"/>
    <property type="molecule type" value="Genomic_DNA"/>
</dbReference>
<dbReference type="SUPFAM" id="SSF53448">
    <property type="entry name" value="Nucleotide-diphospho-sugar transferases"/>
    <property type="match status" value="1"/>
</dbReference>
<proteinExistence type="predicted"/>
<sequence>MTEFDDYTQPLVSVIIPTYNRLEYLQEAIASAVNQTYRHLDILVCDNCSDLSPQAIIDSFQDSRIRLWRNTKNLGMVANIKNGFKMAWGKYVASLHDDDIWEEDFLVKLVPMLEANPHLAVAFSDCYIINSKGIIDHELTAKNSQTFKRSELKTGIYQPFYEQGIINMSVASANAAVIRKEVVNWDEIPLEVGGCYDLYINYLCSRSGLGAYYSSEKLTRYRQHPQSDTLTDNPISNIRKAKNHLFCYEQFIADPNLEKFQAYFQQRLLAANFVLAQSFLQDGQPETARFYFSKIIQQKKNSLRAILGLLLTFIPKSERIPIWEIAGFKGQG</sequence>
<name>A0A975T8V6_9NOST</name>
<dbReference type="PANTHER" id="PTHR22916:SF3">
    <property type="entry name" value="UDP-GLCNAC:BETAGAL BETA-1,3-N-ACETYLGLUCOSAMINYLTRANSFERASE-LIKE PROTEIN 1"/>
    <property type="match status" value="1"/>
</dbReference>
<dbReference type="AlphaFoldDB" id="A0A975T8V6"/>
<evidence type="ECO:0000313" key="3">
    <source>
        <dbReference type="Proteomes" id="UP000683511"/>
    </source>
</evidence>
<dbReference type="Pfam" id="PF00535">
    <property type="entry name" value="Glycos_transf_2"/>
    <property type="match status" value="1"/>
</dbReference>
<dbReference type="InterPro" id="IPR029044">
    <property type="entry name" value="Nucleotide-diphossugar_trans"/>
</dbReference>
<dbReference type="RefSeq" id="WP_190605868.1">
    <property type="nucleotide sequence ID" value="NZ_CP021056.1"/>
</dbReference>
<dbReference type="PANTHER" id="PTHR22916">
    <property type="entry name" value="GLYCOSYLTRANSFERASE"/>
    <property type="match status" value="1"/>
</dbReference>
<dbReference type="KEGG" id="rsin:B6N60_02287"/>
<feature type="domain" description="Glycosyltransferase 2-like" evidence="1">
    <location>
        <begin position="13"/>
        <end position="148"/>
    </location>
</feature>
<protein>
    <submittedName>
        <fullName evidence="2">Glycosyl transferase, family 2</fullName>
    </submittedName>
</protein>
<evidence type="ECO:0000259" key="1">
    <source>
        <dbReference type="Pfam" id="PF00535"/>
    </source>
</evidence>
<organism evidence="2 3">
    <name type="scientific">Richelia sinica FACHB-800</name>
    <dbReference type="NCBI Taxonomy" id="1357546"/>
    <lineage>
        <taxon>Bacteria</taxon>
        <taxon>Bacillati</taxon>
        <taxon>Cyanobacteriota</taxon>
        <taxon>Cyanophyceae</taxon>
        <taxon>Nostocales</taxon>
        <taxon>Nostocaceae</taxon>
        <taxon>Richelia</taxon>
    </lineage>
</organism>
<gene>
    <name evidence="2" type="ORF">B6N60_02287</name>
</gene>